<dbReference type="PANTHER" id="PTHR44103">
    <property type="entry name" value="PROPROTEIN CONVERTASE P"/>
    <property type="match status" value="1"/>
</dbReference>
<dbReference type="InterPro" id="IPR026444">
    <property type="entry name" value="Secre_tail"/>
</dbReference>
<evidence type="ECO:0000256" key="1">
    <source>
        <dbReference type="ARBA" id="ARBA00022729"/>
    </source>
</evidence>
<organism evidence="4 5">
    <name type="scientific">Hymenobacter aranciens</name>
    <dbReference type="NCBI Taxonomy" id="3063996"/>
    <lineage>
        <taxon>Bacteria</taxon>
        <taxon>Pseudomonadati</taxon>
        <taxon>Bacteroidota</taxon>
        <taxon>Cytophagia</taxon>
        <taxon>Cytophagales</taxon>
        <taxon>Hymenobacteraceae</taxon>
        <taxon>Hymenobacter</taxon>
    </lineage>
</organism>
<evidence type="ECO:0000313" key="4">
    <source>
        <dbReference type="EMBL" id="MDO7877133.1"/>
    </source>
</evidence>
<proteinExistence type="predicted"/>
<accession>A0ABT9BHI6</accession>
<comment type="caution">
    <text evidence="4">The sequence shown here is derived from an EMBL/GenBank/DDBJ whole genome shotgun (WGS) entry which is preliminary data.</text>
</comment>
<name>A0ABT9BHI6_9BACT</name>
<dbReference type="Pfam" id="PF01833">
    <property type="entry name" value="TIG"/>
    <property type="match status" value="1"/>
</dbReference>
<gene>
    <name evidence="4" type="ORF">Q5H93_20475</name>
</gene>
<evidence type="ECO:0000313" key="5">
    <source>
        <dbReference type="Proteomes" id="UP001176429"/>
    </source>
</evidence>
<dbReference type="Gene3D" id="2.130.10.130">
    <property type="entry name" value="Integrin alpha, N-terminal"/>
    <property type="match status" value="1"/>
</dbReference>
<protein>
    <submittedName>
        <fullName evidence="4">FG-GAP-like repeat-containing protein</fullName>
    </submittedName>
</protein>
<dbReference type="InterPro" id="IPR028994">
    <property type="entry name" value="Integrin_alpha_N"/>
</dbReference>
<dbReference type="RefSeq" id="WP_305008555.1">
    <property type="nucleotide sequence ID" value="NZ_JAUQSY010000017.1"/>
</dbReference>
<dbReference type="Pfam" id="PF18962">
    <property type="entry name" value="Por_Secre_tail"/>
    <property type="match status" value="1"/>
</dbReference>
<keyword evidence="1" id="KW-0732">Signal</keyword>
<dbReference type="Proteomes" id="UP001176429">
    <property type="component" value="Unassembled WGS sequence"/>
</dbReference>
<dbReference type="SUPFAM" id="SSF69318">
    <property type="entry name" value="Integrin alpha N-terminal domain"/>
    <property type="match status" value="1"/>
</dbReference>
<dbReference type="PANTHER" id="PTHR44103:SF1">
    <property type="entry name" value="PROPROTEIN CONVERTASE P"/>
    <property type="match status" value="1"/>
</dbReference>
<dbReference type="Gene3D" id="2.60.40.10">
    <property type="entry name" value="Immunoglobulins"/>
    <property type="match status" value="2"/>
</dbReference>
<dbReference type="InterPro" id="IPR002909">
    <property type="entry name" value="IPT_dom"/>
</dbReference>
<reference evidence="4" key="1">
    <citation type="submission" date="2023-07" db="EMBL/GenBank/DDBJ databases">
        <authorList>
            <person name="Kim M.K."/>
        </authorList>
    </citation>
    <scope>NUCLEOTIDE SEQUENCE</scope>
    <source>
        <strain evidence="4">ASUV-10-1</strain>
    </source>
</reference>
<sequence length="604" mass="61684">MTISRELLASSSRRLALLGTIGLLPALVLAQAPTITGFTPTVGPSGTSVVISGTNLSATTTTVMLNGQAVPVTLKTGTALTVRIPAAASSGKLRVTTYTGTTLKGTALSAARFLVSRSSSAGSTGTTTMVAGITAAGGYSTPYATDLDNDGLIDLLMGDANGNITAYEQTVANGAFATTGTVLTAGGAAIKVTNYAKPAVTDLDGNGLLDLIVGTGTGRQLLRYEQTAIGAYTFTAKGALTANTATAPGTFAAIGTADFPRPSFTDLDGNGLLDMLVGDNDGTIVRYEQTAVNAATFTPKGNLMGKASATATTFSTIDVGTVSKPQVIDFDGDGLLDLLIGNYNGNIVRYEQTAVNSTTFILIGNLADSNGTIDVGTYAAPTITDIDGDGQLDVLMGSATGDLRRYEQAAAAPLSPLPVELTSFIAKAAATGIQLNWATAQEKNSARFVVERSMDGKTFTAIAEQAAAGTTSAPSSYRYLDASAAALQAGTRYYRLRQEDLDGTTSYSPVASVSRSASALASSKLEVYPNPFASELNVALPAGSELQAAKVELLSLTGQMVFSSQLALGAAPQALALPASLAPGSYVLRVSTAASTLTQRVSKR</sequence>
<keyword evidence="5" id="KW-1185">Reference proteome</keyword>
<evidence type="ECO:0000259" key="3">
    <source>
        <dbReference type="Pfam" id="PF18962"/>
    </source>
</evidence>
<feature type="domain" description="IPT/TIG" evidence="2">
    <location>
        <begin position="33"/>
        <end position="101"/>
    </location>
</feature>
<dbReference type="InterPro" id="IPR013783">
    <property type="entry name" value="Ig-like_fold"/>
</dbReference>
<feature type="domain" description="Secretion system C-terminal sorting" evidence="3">
    <location>
        <begin position="527"/>
        <end position="600"/>
    </location>
</feature>
<evidence type="ECO:0000259" key="2">
    <source>
        <dbReference type="Pfam" id="PF01833"/>
    </source>
</evidence>
<dbReference type="NCBIfam" id="TIGR04183">
    <property type="entry name" value="Por_Secre_tail"/>
    <property type="match status" value="1"/>
</dbReference>
<dbReference type="Pfam" id="PF13517">
    <property type="entry name" value="FG-GAP_3"/>
    <property type="match status" value="2"/>
</dbReference>
<dbReference type="EMBL" id="JAUQSY010000017">
    <property type="protein sequence ID" value="MDO7877133.1"/>
    <property type="molecule type" value="Genomic_DNA"/>
</dbReference>
<dbReference type="InterPro" id="IPR013517">
    <property type="entry name" value="FG-GAP"/>
</dbReference>